<keyword evidence="4" id="KW-1185">Reference proteome</keyword>
<comment type="similarity">
    <text evidence="1">Belongs to the glycosyl hydrolase 13 family.</text>
</comment>
<dbReference type="EMBL" id="JBHUFC010000002">
    <property type="protein sequence ID" value="MFD1787121.1"/>
    <property type="molecule type" value="Genomic_DNA"/>
</dbReference>
<evidence type="ECO:0000256" key="1">
    <source>
        <dbReference type="ARBA" id="ARBA00008061"/>
    </source>
</evidence>
<evidence type="ECO:0000313" key="4">
    <source>
        <dbReference type="Proteomes" id="UP001597283"/>
    </source>
</evidence>
<dbReference type="EC" id="3.2.1.20" evidence="3"/>
<dbReference type="SUPFAM" id="SSF51445">
    <property type="entry name" value="(Trans)glycosidases"/>
    <property type="match status" value="1"/>
</dbReference>
<organism evidence="3 4">
    <name type="scientific">Sphingomonas floccifaciens</name>
    <dbReference type="NCBI Taxonomy" id="1844115"/>
    <lineage>
        <taxon>Bacteria</taxon>
        <taxon>Pseudomonadati</taxon>
        <taxon>Pseudomonadota</taxon>
        <taxon>Alphaproteobacteria</taxon>
        <taxon>Sphingomonadales</taxon>
        <taxon>Sphingomonadaceae</taxon>
        <taxon>Sphingomonas</taxon>
    </lineage>
</organism>
<keyword evidence="3" id="KW-0378">Hydrolase</keyword>
<comment type="caution">
    <text evidence="3">The sequence shown here is derived from an EMBL/GenBank/DDBJ whole genome shotgun (WGS) entry which is preliminary data.</text>
</comment>
<dbReference type="PANTHER" id="PTHR10357:SF179">
    <property type="entry name" value="NEUTRAL AND BASIC AMINO ACID TRANSPORT PROTEIN RBAT"/>
    <property type="match status" value="1"/>
</dbReference>
<dbReference type="RefSeq" id="WP_380939490.1">
    <property type="nucleotide sequence ID" value="NZ_JBHUFC010000002.1"/>
</dbReference>
<protein>
    <submittedName>
        <fullName evidence="3">Alpha-glucosidase</fullName>
        <ecNumber evidence="3">3.2.1.20</ecNumber>
    </submittedName>
</protein>
<dbReference type="Gene3D" id="3.20.20.80">
    <property type="entry name" value="Glycosidases"/>
    <property type="match status" value="1"/>
</dbReference>
<dbReference type="PANTHER" id="PTHR10357">
    <property type="entry name" value="ALPHA-AMYLASE FAMILY MEMBER"/>
    <property type="match status" value="1"/>
</dbReference>
<dbReference type="SMART" id="SM00642">
    <property type="entry name" value="Aamy"/>
    <property type="match status" value="1"/>
</dbReference>
<dbReference type="Proteomes" id="UP001597283">
    <property type="component" value="Unassembled WGS sequence"/>
</dbReference>
<feature type="domain" description="Glycosyl hydrolase family 13 catalytic" evidence="2">
    <location>
        <begin position="25"/>
        <end position="409"/>
    </location>
</feature>
<sequence length="541" mass="59741">MTVQTLPRTDTATAADWWRGAAIYQIYPRSFADANGDGVGDLAGITAHLDYVASLGVDAIWLSPFYTSPMADFGYDIADYCDVDPIFGTLADFDALVARAHALGLKVIVDQVYAHTSDQHAWFAESRSDRHNPRADWFVWADAKPEGSPPNNWQSVFGGPAWTWDARRGQYYMHNFLNSQPQLNCHNPDVQDALLDVARFWLDRGVDGFRVDAINFSMHDPALTDNPPAPTGNGVRTRSFDFQLHVHNQSHPDIPLFLERLRGVLDDYGATFTVAEVGGADSERERKAFTAPGRLDSSYGFDFLYASALTPRVVAEAVEAWPDTPGIGWPSWAFENHDAPRAVSRWAGDRDAHAFAAMKLLLLACLRGTIILYYGEELGLTQVDVPFERLQDPEAIANWPLTLSRDGARTPMPWRGDAPGFGFSTADPWLPTGPDHGALAVDRQESDDASLLNLTRRLLKLRHASDALMLGDMTILTASDDVLVFERRAPGEVLRCAFNFGTQSVDLAPEGKDRWHIVDRVGTVDGWNLTGPAGLIARESA</sequence>
<gene>
    <name evidence="3" type="ORF">ACFSC3_06020</name>
</gene>
<accession>A0ABW4NAP7</accession>
<keyword evidence="3" id="KW-0326">Glycosidase</keyword>
<dbReference type="InterPro" id="IPR006047">
    <property type="entry name" value="GH13_cat_dom"/>
</dbReference>
<evidence type="ECO:0000259" key="2">
    <source>
        <dbReference type="SMART" id="SM00642"/>
    </source>
</evidence>
<reference evidence="4" key="1">
    <citation type="journal article" date="2019" name="Int. J. Syst. Evol. Microbiol.">
        <title>The Global Catalogue of Microorganisms (GCM) 10K type strain sequencing project: providing services to taxonomists for standard genome sequencing and annotation.</title>
        <authorList>
            <consortium name="The Broad Institute Genomics Platform"/>
            <consortium name="The Broad Institute Genome Sequencing Center for Infectious Disease"/>
            <person name="Wu L."/>
            <person name="Ma J."/>
        </authorList>
    </citation>
    <scope>NUCLEOTIDE SEQUENCE [LARGE SCALE GENOMIC DNA]</scope>
    <source>
        <strain evidence="4">Q85</strain>
    </source>
</reference>
<evidence type="ECO:0000313" key="3">
    <source>
        <dbReference type="EMBL" id="MFD1787121.1"/>
    </source>
</evidence>
<dbReference type="InterPro" id="IPR045857">
    <property type="entry name" value="O16G_dom_2"/>
</dbReference>
<name>A0ABW4NAP7_9SPHN</name>
<dbReference type="CDD" id="cd11330">
    <property type="entry name" value="AmyAc_OligoGlu"/>
    <property type="match status" value="1"/>
</dbReference>
<dbReference type="InterPro" id="IPR017853">
    <property type="entry name" value="GH"/>
</dbReference>
<dbReference type="Pfam" id="PF00128">
    <property type="entry name" value="Alpha-amylase"/>
    <property type="match status" value="1"/>
</dbReference>
<dbReference type="GO" id="GO:0004558">
    <property type="term" value="F:alpha-1,4-glucosidase activity"/>
    <property type="evidence" value="ECO:0007669"/>
    <property type="project" value="UniProtKB-EC"/>
</dbReference>
<dbReference type="Gene3D" id="3.90.400.10">
    <property type="entry name" value="Oligo-1,6-glucosidase, Domain 2"/>
    <property type="match status" value="1"/>
</dbReference>
<proteinExistence type="inferred from homology"/>